<protein>
    <submittedName>
        <fullName evidence="1">Uncharacterized protein</fullName>
    </submittedName>
</protein>
<proteinExistence type="predicted"/>
<reference evidence="1 2" key="2">
    <citation type="journal article" date="2014" name="J. Gen. Appl. Microbiol.">
        <title>The early diverging ascomycetous budding yeast Saitoella complicata has three histone deacetylases belonging to the Clr6, Hos2, and Rpd3 lineages.</title>
        <authorList>
            <person name="Nishida H."/>
            <person name="Matsumoto T."/>
            <person name="Kondo S."/>
            <person name="Hamamoto M."/>
            <person name="Yoshikawa H."/>
        </authorList>
    </citation>
    <scope>NUCLEOTIDE SEQUENCE [LARGE SCALE GENOMIC DNA]</scope>
    <source>
        <strain evidence="1 2">NRRL Y-17804</strain>
    </source>
</reference>
<comment type="caution">
    <text evidence="1">The sequence shown here is derived from an EMBL/GenBank/DDBJ whole genome shotgun (WGS) entry which is preliminary data.</text>
</comment>
<dbReference type="EMBL" id="BACD03000068">
    <property type="protein sequence ID" value="GAO52405.1"/>
    <property type="molecule type" value="Genomic_DNA"/>
</dbReference>
<dbReference type="AlphaFoldDB" id="A0A0E9NSK9"/>
<accession>A0A0E9NSK9</accession>
<evidence type="ECO:0000313" key="1">
    <source>
        <dbReference type="EMBL" id="GAO52405.1"/>
    </source>
</evidence>
<reference evidence="1 2" key="1">
    <citation type="journal article" date="2011" name="J. Gen. Appl. Microbiol.">
        <title>Draft genome sequencing of the enigmatic yeast Saitoella complicata.</title>
        <authorList>
            <person name="Nishida H."/>
            <person name="Hamamoto M."/>
            <person name="Sugiyama J."/>
        </authorList>
    </citation>
    <scope>NUCLEOTIDE SEQUENCE [LARGE SCALE GENOMIC DNA]</scope>
    <source>
        <strain evidence="1 2">NRRL Y-17804</strain>
    </source>
</reference>
<keyword evidence="2" id="KW-1185">Reference proteome</keyword>
<dbReference type="Proteomes" id="UP000033140">
    <property type="component" value="Unassembled WGS sequence"/>
</dbReference>
<organism evidence="1 2">
    <name type="scientific">Saitoella complicata (strain BCRC 22490 / CBS 7301 / JCM 7358 / NBRC 10748 / NRRL Y-17804)</name>
    <dbReference type="NCBI Taxonomy" id="698492"/>
    <lineage>
        <taxon>Eukaryota</taxon>
        <taxon>Fungi</taxon>
        <taxon>Dikarya</taxon>
        <taxon>Ascomycota</taxon>
        <taxon>Taphrinomycotina</taxon>
        <taxon>Taphrinomycotina incertae sedis</taxon>
        <taxon>Saitoella</taxon>
    </lineage>
</organism>
<sequence>MRYIRAVRTLGTFVTSPSKLLKCPQYLSFLPTTNIDISIHQPVIGCVALKPRGSDRTLRYPPKSSSESGICGPV</sequence>
<gene>
    <name evidence="1" type="ORF">G7K_6483-t1</name>
</gene>
<evidence type="ECO:0000313" key="2">
    <source>
        <dbReference type="Proteomes" id="UP000033140"/>
    </source>
</evidence>
<name>A0A0E9NSK9_SAICN</name>
<reference evidence="1 2" key="3">
    <citation type="journal article" date="2015" name="Genome Announc.">
        <title>Draft Genome Sequence of the Archiascomycetous Yeast Saitoella complicata.</title>
        <authorList>
            <person name="Yamauchi K."/>
            <person name="Kondo S."/>
            <person name="Hamamoto M."/>
            <person name="Takahashi Y."/>
            <person name="Ogura Y."/>
            <person name="Hayashi T."/>
            <person name="Nishida H."/>
        </authorList>
    </citation>
    <scope>NUCLEOTIDE SEQUENCE [LARGE SCALE GENOMIC DNA]</scope>
    <source>
        <strain evidence="1 2">NRRL Y-17804</strain>
    </source>
</reference>